<accession>A0A3S3Q4G2</accession>
<feature type="domain" description="Vitellogenin" evidence="7">
    <location>
        <begin position="25"/>
        <end position="704"/>
    </location>
</feature>
<evidence type="ECO:0000256" key="2">
    <source>
        <dbReference type="ARBA" id="ARBA00022761"/>
    </source>
</evidence>
<dbReference type="GO" id="GO:0005319">
    <property type="term" value="F:lipid transporter activity"/>
    <property type="evidence" value="ECO:0007669"/>
    <property type="project" value="InterPro"/>
</dbReference>
<dbReference type="Proteomes" id="UP000285301">
    <property type="component" value="Unassembled WGS sequence"/>
</dbReference>
<evidence type="ECO:0000259" key="8">
    <source>
        <dbReference type="PROSITE" id="PS51233"/>
    </source>
</evidence>
<evidence type="ECO:0000259" key="7">
    <source>
        <dbReference type="PROSITE" id="PS51211"/>
    </source>
</evidence>
<dbReference type="Pfam" id="PF00094">
    <property type="entry name" value="VWD"/>
    <property type="match status" value="1"/>
</dbReference>
<keyword evidence="4" id="KW-0325">Glycoprotein</keyword>
<feature type="domain" description="VWFD" evidence="8">
    <location>
        <begin position="1272"/>
        <end position="1440"/>
    </location>
</feature>
<dbReference type="EMBL" id="NCKU01006707">
    <property type="protein sequence ID" value="RWS03230.1"/>
    <property type="molecule type" value="Genomic_DNA"/>
</dbReference>
<dbReference type="SMART" id="SM00638">
    <property type="entry name" value="LPD_N"/>
    <property type="match status" value="1"/>
</dbReference>
<organism evidence="9 10">
    <name type="scientific">Dinothrombium tinctorium</name>
    <dbReference type="NCBI Taxonomy" id="1965070"/>
    <lineage>
        <taxon>Eukaryota</taxon>
        <taxon>Metazoa</taxon>
        <taxon>Ecdysozoa</taxon>
        <taxon>Arthropoda</taxon>
        <taxon>Chelicerata</taxon>
        <taxon>Arachnida</taxon>
        <taxon>Acari</taxon>
        <taxon>Acariformes</taxon>
        <taxon>Trombidiformes</taxon>
        <taxon>Prostigmata</taxon>
        <taxon>Anystina</taxon>
        <taxon>Parasitengona</taxon>
        <taxon>Trombidioidea</taxon>
        <taxon>Trombidiidae</taxon>
        <taxon>Dinothrombium</taxon>
    </lineage>
</organism>
<evidence type="ECO:0000313" key="9">
    <source>
        <dbReference type="EMBL" id="RWS03230.1"/>
    </source>
</evidence>
<proteinExistence type="predicted"/>
<comment type="caution">
    <text evidence="5">Lacks conserved residue(s) required for the propagation of feature annotation.</text>
</comment>
<keyword evidence="1 6" id="KW-0732">Signal</keyword>
<evidence type="ECO:0000256" key="1">
    <source>
        <dbReference type="ARBA" id="ARBA00022729"/>
    </source>
</evidence>
<dbReference type="InterPro" id="IPR001846">
    <property type="entry name" value="VWF_type-D"/>
</dbReference>
<feature type="signal peptide" evidence="6">
    <location>
        <begin position="1"/>
        <end position="25"/>
    </location>
</feature>
<dbReference type="SUPFAM" id="SSF56968">
    <property type="entry name" value="Lipovitellin-phosvitin complex, beta-sheet shell regions"/>
    <property type="match status" value="1"/>
</dbReference>
<comment type="caution">
    <text evidence="9">The sequence shown here is derived from an EMBL/GenBank/DDBJ whole genome shotgun (WGS) entry which is preliminary data.</text>
</comment>
<evidence type="ECO:0000313" key="10">
    <source>
        <dbReference type="Proteomes" id="UP000285301"/>
    </source>
</evidence>
<dbReference type="PANTHER" id="PTHR23345:SF15">
    <property type="entry name" value="VITELLOGENIN 1-RELATED"/>
    <property type="match status" value="1"/>
</dbReference>
<gene>
    <name evidence="9" type="ORF">B4U79_16537</name>
</gene>
<dbReference type="PANTHER" id="PTHR23345">
    <property type="entry name" value="VITELLOGENIN-RELATED"/>
    <property type="match status" value="1"/>
</dbReference>
<feature type="chain" id="PRO_5018525877" evidence="6">
    <location>
        <begin position="26"/>
        <end position="1440"/>
    </location>
</feature>
<dbReference type="PROSITE" id="PS51233">
    <property type="entry name" value="VWFD"/>
    <property type="match status" value="1"/>
</dbReference>
<dbReference type="InterPro" id="IPR015819">
    <property type="entry name" value="Lipid_transp_b-sht_shell"/>
</dbReference>
<dbReference type="InterPro" id="IPR050733">
    <property type="entry name" value="Vitellogenin/Apolipophorin"/>
</dbReference>
<keyword evidence="2" id="KW-0758">Storage protein</keyword>
<dbReference type="InterPro" id="IPR015816">
    <property type="entry name" value="Vitellinogen_b-sht_N"/>
</dbReference>
<dbReference type="STRING" id="1965070.A0A3S3Q4G2"/>
<keyword evidence="10" id="KW-1185">Reference proteome</keyword>
<evidence type="ECO:0000256" key="6">
    <source>
        <dbReference type="SAM" id="SignalP"/>
    </source>
</evidence>
<dbReference type="InterPro" id="IPR001747">
    <property type="entry name" value="Vitellogenin_N"/>
</dbReference>
<evidence type="ECO:0000256" key="3">
    <source>
        <dbReference type="ARBA" id="ARBA00023157"/>
    </source>
</evidence>
<dbReference type="SUPFAM" id="SSF48431">
    <property type="entry name" value="Lipovitellin-phosvitin complex, superhelical domain"/>
    <property type="match status" value="1"/>
</dbReference>
<dbReference type="OrthoDB" id="6019304at2759"/>
<name>A0A3S3Q4G2_9ACAR</name>
<keyword evidence="3" id="KW-1015">Disulfide bond</keyword>
<protein>
    <submittedName>
        <fullName evidence="9">Vitellogenin-1-like protein</fullName>
    </submittedName>
</protein>
<evidence type="ECO:0000256" key="4">
    <source>
        <dbReference type="ARBA" id="ARBA00023180"/>
    </source>
</evidence>
<dbReference type="Pfam" id="PF01347">
    <property type="entry name" value="Vitellogenin_N"/>
    <property type="match status" value="1"/>
</dbReference>
<dbReference type="Gene3D" id="1.25.10.20">
    <property type="entry name" value="Vitellinogen, superhelical"/>
    <property type="match status" value="1"/>
</dbReference>
<sequence>MFATVRLCSLSFFAIFLLDLHRCELISFNPEYRYKYKYSVTQSSNEPHTNELILYSTFEILPKSKSEYDLQITEASVLGSDKQLKLFEELKKRITVVRNSSGSGLETQITFHDRSESIPSRNIKRGIVNLLDVEYRKDENFYTANQHGINGYCNNGYVLDRKRIPDEESTAYLIRSQLPGSCASKNQFYDLYTGIKLRCWQKFDVKSSQEYFYSLNENENDVTIVRADSKQIISLAYFVYKNLTKPLISVQKLQFVEKAPKQASSRFIRSLGLPSLPNVRIPPINIDNVVDNAKETADKARETLETVIGKSSELVTDLEAERMPFHFAQRGNQVAVRQFNHLLQILDTNVKSEDIEKLHIISEYGELISEFRSKNSESLIEIYNSPEIKANLARKTKLFFQILSAVPTYDAFEAMAKITKSHSGTSEYSSTLEQAALYFTSRTTNYVYLTRKMAEEHLKFCDSSDMKLFRKACFLYVSRMFHDLHAYDITQTDVEQLFEHIKQWFPPVEQVEKVPREDVLLAIKVAKNFGLLSGYNYIRSILLKKDLNALVRIEAAWALIRFGSNFPEHNSTIFSVLYDKDEDHEIRYAAFVAGLYYYKRDMLPIVLKLRNNFLKDTFEDDKQFVLQAISALKAFSKLKENECQKDFIRDVKYLLDHVRSDFRKYLGSGSMLNSRYEIKESHDGCKRTTFGVLNSETSIFPRTISFEFGDIFSFSGYYLRSFHDNFLTDFIPSKLSTEPDHKIQDTMLRIIEQLHLKRKQPVESSFIISHVLNFDEIYFIYGDEETHFNAQELIEFTGNGLESSGFIYLKSVTSAGLPFVFLSNQLTLTDYTFHDSGINALTATTGISSISAFVDEVSNLKIHFGKLSEKIMRLNTKIQLENNAKSFGNFSLKGSVSLLGENGRSKTVFYESQKIFNYLISEQSNFLPLNRLANLSSDEYEETVYDYCKSLVVNSKQPYGKRDQNKLSLKRMFKGWGASDVLISTRPYNYEIKLSIEPDAVNRPFTFEIDGRGNQQAYRLDLAVAFDQNPLHRIIIERSVSEADREIEYAIKSKHYEAKVNSLFTAKIEYPKETSGELKFAVLIRNTANATLTGKFFKSNDMNKDILGSDEEDLKLAFQGSYSKRVGQKELVDVINRARVCSNRRDINCLSELYSDAYKYNSLMLNVKFKEQTSGESEPTIIDKLEEKMLSKFGSYAEYSLEPKTKKGEALIRIDLHDELKKQNLVDMSISDHSGETKFSNMPARFAPYLFGYSYFDLNLELKEKFPILKAPKCYVHGDEFITFDGYRRINSTSGACRRSFVVAADCKHFKFFVVKNENSVNVYYGHKYNVTFTNEDVFINGHVLSAKSGVYQNYENMRIVRQFFDGMSAQTVHISQSLIVSYYNGRIYVEADHYYKGNLCGVCGNYDDDWSNDIVSPQRERIKVNEFHEAWSYGEAKCN</sequence>
<reference evidence="9 10" key="1">
    <citation type="journal article" date="2018" name="Gigascience">
        <title>Genomes of trombidid mites reveal novel predicted allergens and laterally-transferred genes associated with secondary metabolism.</title>
        <authorList>
            <person name="Dong X."/>
            <person name="Chaisiri K."/>
            <person name="Xia D."/>
            <person name="Armstrong S.D."/>
            <person name="Fang Y."/>
            <person name="Donnelly M.J."/>
            <person name="Kadowaki T."/>
            <person name="McGarry J.W."/>
            <person name="Darby A.C."/>
            <person name="Makepeace B.L."/>
        </authorList>
    </citation>
    <scope>NUCLEOTIDE SEQUENCE [LARGE SCALE GENOMIC DNA]</scope>
    <source>
        <strain evidence="9">UoL-WK</strain>
    </source>
</reference>
<dbReference type="InterPro" id="IPR011030">
    <property type="entry name" value="Lipovitellin_superhlx_dom"/>
</dbReference>
<dbReference type="PROSITE" id="PS51211">
    <property type="entry name" value="VITELLOGENIN"/>
    <property type="match status" value="1"/>
</dbReference>
<evidence type="ECO:0000256" key="5">
    <source>
        <dbReference type="PROSITE-ProRule" id="PRU00557"/>
    </source>
</evidence>
<dbReference type="Gene3D" id="2.30.230.10">
    <property type="entry name" value="Lipovitellin, beta-sheet shell regions, chain A"/>
    <property type="match status" value="1"/>
</dbReference>